<dbReference type="InterPro" id="IPR050483">
    <property type="entry name" value="CoA-transferase_III_domain"/>
</dbReference>
<dbReference type="AlphaFoldDB" id="A0A8J6YKX7"/>
<dbReference type="InterPro" id="IPR003673">
    <property type="entry name" value="CoA-Trfase_fam_III"/>
</dbReference>
<name>A0A8J6YKX7_9PROT</name>
<dbReference type="Pfam" id="PF02515">
    <property type="entry name" value="CoA_transf_3"/>
    <property type="match status" value="1"/>
</dbReference>
<dbReference type="Gene3D" id="3.40.50.10540">
    <property type="entry name" value="Crotonobetainyl-coa:carnitine coa-transferase, domain 1"/>
    <property type="match status" value="1"/>
</dbReference>
<dbReference type="Gene3D" id="3.30.1540.10">
    <property type="entry name" value="formyl-coa transferase, domain 3"/>
    <property type="match status" value="1"/>
</dbReference>
<evidence type="ECO:0000313" key="2">
    <source>
        <dbReference type="EMBL" id="MBE1236200.1"/>
    </source>
</evidence>
<comment type="caution">
    <text evidence="2">The sequence shown here is derived from an EMBL/GenBank/DDBJ whole genome shotgun (WGS) entry which is preliminary data.</text>
</comment>
<dbReference type="SUPFAM" id="SSF89796">
    <property type="entry name" value="CoA-transferase family III (CaiB/BaiF)"/>
    <property type="match status" value="1"/>
</dbReference>
<organism evidence="2 3">
    <name type="scientific">Phaeovibrio sulfidiphilus</name>
    <dbReference type="NCBI Taxonomy" id="1220600"/>
    <lineage>
        <taxon>Bacteria</taxon>
        <taxon>Pseudomonadati</taxon>
        <taxon>Pseudomonadota</taxon>
        <taxon>Alphaproteobacteria</taxon>
        <taxon>Rhodospirillales</taxon>
        <taxon>Rhodospirillaceae</taxon>
        <taxon>Phaeovibrio</taxon>
    </lineage>
</organism>
<dbReference type="GO" id="GO:0008410">
    <property type="term" value="F:CoA-transferase activity"/>
    <property type="evidence" value="ECO:0007669"/>
    <property type="project" value="TreeGrafter"/>
</dbReference>
<protein>
    <submittedName>
        <fullName evidence="2">CoA transferase</fullName>
    </submittedName>
</protein>
<accession>A0A8J6YKX7</accession>
<dbReference type="PANTHER" id="PTHR48207:SF3">
    <property type="entry name" value="SUCCINATE--HYDROXYMETHYLGLUTARATE COA-TRANSFERASE"/>
    <property type="match status" value="1"/>
</dbReference>
<dbReference type="InterPro" id="IPR044855">
    <property type="entry name" value="CoA-Trfase_III_dom3_sf"/>
</dbReference>
<dbReference type="PANTHER" id="PTHR48207">
    <property type="entry name" value="SUCCINATE--HYDROXYMETHYLGLUTARATE COA-TRANSFERASE"/>
    <property type="match status" value="1"/>
</dbReference>
<dbReference type="Proteomes" id="UP000631034">
    <property type="component" value="Unassembled WGS sequence"/>
</dbReference>
<evidence type="ECO:0000313" key="3">
    <source>
        <dbReference type="Proteomes" id="UP000631034"/>
    </source>
</evidence>
<reference evidence="2" key="1">
    <citation type="submission" date="2020-10" db="EMBL/GenBank/DDBJ databases">
        <title>Genome sequence of the unusual species of purple photosynthetic bacteria, Phaeovibrio sulfidiphilus DSM 23193, type strain.</title>
        <authorList>
            <person name="Kyndt J.A."/>
            <person name="Meyer T.E."/>
        </authorList>
    </citation>
    <scope>NUCLEOTIDE SEQUENCE</scope>
    <source>
        <strain evidence="2">DSM 23193</strain>
    </source>
</reference>
<evidence type="ECO:0000256" key="1">
    <source>
        <dbReference type="ARBA" id="ARBA00022679"/>
    </source>
</evidence>
<proteinExistence type="predicted"/>
<dbReference type="EMBL" id="JACZHT010000001">
    <property type="protein sequence ID" value="MBE1236200.1"/>
    <property type="molecule type" value="Genomic_DNA"/>
</dbReference>
<gene>
    <name evidence="2" type="ORF">IHV25_00825</name>
</gene>
<sequence length="392" mass="41972">MCPERAAPLPLNGILVVALEQAVSAPLCTARLADAGARVIKIERPGGDFARGYDAAANGLSSYFVWINRGKESVVLDLTAPADLAVFEGLLKKADVFVHNLRPGALARMGFADTRLQDLNPRLIRCAITGYREAGAFRDRKAYDLLIQAESGLCSVTGGPEAPGRAGMSVVDVATGVTAHAAILEALLQRQRTGVGESLSISLFDVMAEWMSVPLLNWEAGTPPLRMGLSHPSIAPYGVFRTREGRPILLSIQNEREWAVFCTHILGDSALIRDPRFCSNVARVENRIETDERVAASIGALSFEEAQALLNRHDIAYGVLNDMAGLSAHPELQRIAVETEVGPVSLPSPAPRFSGQKRRYGPVPALGESTAAVRALVQPRVKAAADPGECVP</sequence>
<keyword evidence="1 2" id="KW-0808">Transferase</keyword>
<keyword evidence="3" id="KW-1185">Reference proteome</keyword>
<dbReference type="InterPro" id="IPR023606">
    <property type="entry name" value="CoA-Trfase_III_dom_1_sf"/>
</dbReference>